<evidence type="ECO:0000256" key="3">
    <source>
        <dbReference type="ARBA" id="ARBA00022679"/>
    </source>
</evidence>
<dbReference type="GO" id="GO:0000155">
    <property type="term" value="F:phosphorelay sensor kinase activity"/>
    <property type="evidence" value="ECO:0007669"/>
    <property type="project" value="InterPro"/>
</dbReference>
<dbReference type="EMBL" id="DVHF01000050">
    <property type="protein sequence ID" value="HIR56938.1"/>
    <property type="molecule type" value="Genomic_DNA"/>
</dbReference>
<comment type="subcellular location">
    <subcellularLocation>
        <location evidence="1">Membrane</location>
    </subcellularLocation>
</comment>
<dbReference type="Gene3D" id="3.30.565.10">
    <property type="entry name" value="Histidine kinase-like ATPase, C-terminal domain"/>
    <property type="match status" value="1"/>
</dbReference>
<name>A0A9D1DQ79_9FIRM</name>
<keyword evidence="5" id="KW-0472">Membrane</keyword>
<dbReference type="InterPro" id="IPR036890">
    <property type="entry name" value="HATPase_C_sf"/>
</dbReference>
<dbReference type="Pfam" id="PF02518">
    <property type="entry name" value="HATPase_c"/>
    <property type="match status" value="1"/>
</dbReference>
<keyword evidence="5" id="KW-0812">Transmembrane</keyword>
<dbReference type="InterPro" id="IPR050640">
    <property type="entry name" value="Bact_2-comp_sensor_kinase"/>
</dbReference>
<dbReference type="CDD" id="cd06225">
    <property type="entry name" value="HAMP"/>
    <property type="match status" value="1"/>
</dbReference>
<evidence type="ECO:0000256" key="4">
    <source>
        <dbReference type="ARBA" id="ARBA00022777"/>
    </source>
</evidence>
<reference evidence="7" key="1">
    <citation type="submission" date="2020-10" db="EMBL/GenBank/DDBJ databases">
        <authorList>
            <person name="Gilroy R."/>
        </authorList>
    </citation>
    <scope>NUCLEOTIDE SEQUENCE</scope>
    <source>
        <strain evidence="7">ChiSjej1B19-7085</strain>
    </source>
</reference>
<comment type="caution">
    <text evidence="7">The sequence shown here is derived from an EMBL/GenBank/DDBJ whole genome shotgun (WGS) entry which is preliminary data.</text>
</comment>
<evidence type="ECO:0000256" key="5">
    <source>
        <dbReference type="SAM" id="Phobius"/>
    </source>
</evidence>
<evidence type="ECO:0000256" key="1">
    <source>
        <dbReference type="ARBA" id="ARBA00004370"/>
    </source>
</evidence>
<reference evidence="7" key="2">
    <citation type="journal article" date="2021" name="PeerJ">
        <title>Extensive microbial diversity within the chicken gut microbiome revealed by metagenomics and culture.</title>
        <authorList>
            <person name="Gilroy R."/>
            <person name="Ravi A."/>
            <person name="Getino M."/>
            <person name="Pursley I."/>
            <person name="Horton D.L."/>
            <person name="Alikhan N.F."/>
            <person name="Baker D."/>
            <person name="Gharbi K."/>
            <person name="Hall N."/>
            <person name="Watson M."/>
            <person name="Adriaenssens E.M."/>
            <person name="Foster-Nyarko E."/>
            <person name="Jarju S."/>
            <person name="Secka A."/>
            <person name="Antonio M."/>
            <person name="Oren A."/>
            <person name="Chaudhuri R.R."/>
            <person name="La Ragione R."/>
            <person name="Hildebrand F."/>
            <person name="Pallen M.J."/>
        </authorList>
    </citation>
    <scope>NUCLEOTIDE SEQUENCE</scope>
    <source>
        <strain evidence="7">ChiSjej1B19-7085</strain>
    </source>
</reference>
<dbReference type="AlphaFoldDB" id="A0A9D1DQ79"/>
<keyword evidence="5" id="KW-1133">Transmembrane helix</keyword>
<dbReference type="InterPro" id="IPR003594">
    <property type="entry name" value="HATPase_dom"/>
</dbReference>
<dbReference type="Gene3D" id="6.10.340.10">
    <property type="match status" value="1"/>
</dbReference>
<dbReference type="PANTHER" id="PTHR34220">
    <property type="entry name" value="SENSOR HISTIDINE KINASE YPDA"/>
    <property type="match status" value="1"/>
</dbReference>
<evidence type="ECO:0000313" key="8">
    <source>
        <dbReference type="Proteomes" id="UP000886785"/>
    </source>
</evidence>
<dbReference type="SUPFAM" id="SSF55874">
    <property type="entry name" value="ATPase domain of HSP90 chaperone/DNA topoisomerase II/histidine kinase"/>
    <property type="match status" value="1"/>
</dbReference>
<organism evidence="7 8">
    <name type="scientific">Candidatus Gallacutalibacter pullicola</name>
    <dbReference type="NCBI Taxonomy" id="2840830"/>
    <lineage>
        <taxon>Bacteria</taxon>
        <taxon>Bacillati</taxon>
        <taxon>Bacillota</taxon>
        <taxon>Clostridia</taxon>
        <taxon>Eubacteriales</taxon>
        <taxon>Candidatus Gallacutalibacter</taxon>
    </lineage>
</organism>
<keyword evidence="2" id="KW-0597">Phosphoprotein</keyword>
<feature type="transmembrane region" description="Helical" evidence="5">
    <location>
        <begin position="287"/>
        <end position="306"/>
    </location>
</feature>
<keyword evidence="4 7" id="KW-0418">Kinase</keyword>
<sequence length="581" mass="65642">MKHLAESLQNISLRRIMQLLTVISLLAILLVQSFYYIRFSQLTAQRTQNYASDIINQVSGQLESYVDNVTNGAEKIASNLHVQEFLTTNDMERKFLELTPFVQDYLEYVTSSNQNIQDIILLDRNGEIVTSVMPLDIQFLQDLQNSYGFSTGEVAAPFFTPVLENLGSWFQVYIMPIVSTRSSYYFFERIGYCVIVSKTTLMRRLVLDISLAPNSHFFITDSSGRIIASNTQSDIGGFYEEVFPGVRQGNQEVIAQERHIGGAGLSIYSYISPGDLTNDMLPTLQDGLLIGVGSVLLLLGASMLFMSGMMKNVTKLVNFLRSMRSMGEIHQRVNIHSKNEVGLIAENVDQMLDQIDSMTHEILEAQSKLYTAEIRQKQMELSMLQSQINPHFLYNTLNCMAGIGLAYDVPEVVTIASAMSKIFRYCIKGPDQVELRQELECVQEYLKIMDIRYRGKFTYEIQVDPQLLGKMIPKMLLQPIVENALYHGIEQKKGKSPLYIGGCMGDDAVEIIVRDGGKGMDAETLDRLRQSLDHSYQEDSHRKSIGLSNIHSRIQLLYGRQYGLAVESVENQGTTVKIRIP</sequence>
<dbReference type="GO" id="GO:0016020">
    <property type="term" value="C:membrane"/>
    <property type="evidence" value="ECO:0007669"/>
    <property type="project" value="UniProtKB-SubCell"/>
</dbReference>
<dbReference type="Pfam" id="PF06580">
    <property type="entry name" value="His_kinase"/>
    <property type="match status" value="1"/>
</dbReference>
<keyword evidence="3" id="KW-0808">Transferase</keyword>
<feature type="domain" description="HAMP" evidence="6">
    <location>
        <begin position="307"/>
        <end position="360"/>
    </location>
</feature>
<proteinExistence type="predicted"/>
<dbReference type="PANTHER" id="PTHR34220:SF7">
    <property type="entry name" value="SENSOR HISTIDINE KINASE YPDA"/>
    <property type="match status" value="1"/>
</dbReference>
<evidence type="ECO:0000256" key="2">
    <source>
        <dbReference type="ARBA" id="ARBA00022553"/>
    </source>
</evidence>
<evidence type="ECO:0000259" key="6">
    <source>
        <dbReference type="PROSITE" id="PS50885"/>
    </source>
</evidence>
<evidence type="ECO:0000313" key="7">
    <source>
        <dbReference type="EMBL" id="HIR56938.1"/>
    </source>
</evidence>
<dbReference type="PROSITE" id="PS50885">
    <property type="entry name" value="HAMP"/>
    <property type="match status" value="1"/>
</dbReference>
<dbReference type="InterPro" id="IPR010559">
    <property type="entry name" value="Sig_transdc_His_kin_internal"/>
</dbReference>
<protein>
    <submittedName>
        <fullName evidence="7">Histidine kinase</fullName>
    </submittedName>
</protein>
<accession>A0A9D1DQ79</accession>
<dbReference type="InterPro" id="IPR003660">
    <property type="entry name" value="HAMP_dom"/>
</dbReference>
<dbReference type="Proteomes" id="UP000886785">
    <property type="component" value="Unassembled WGS sequence"/>
</dbReference>
<gene>
    <name evidence="7" type="ORF">IAA54_04655</name>
</gene>